<dbReference type="AlphaFoldDB" id="A0A6L3YUW7"/>
<protein>
    <submittedName>
        <fullName evidence="6">TetR/AcrR family transcriptional regulator</fullName>
    </submittedName>
</protein>
<keyword evidence="2 4" id="KW-0238">DNA-binding</keyword>
<evidence type="ECO:0000256" key="3">
    <source>
        <dbReference type="ARBA" id="ARBA00023163"/>
    </source>
</evidence>
<evidence type="ECO:0000256" key="2">
    <source>
        <dbReference type="ARBA" id="ARBA00023125"/>
    </source>
</evidence>
<dbReference type="PROSITE" id="PS50977">
    <property type="entry name" value="HTH_TETR_2"/>
    <property type="match status" value="1"/>
</dbReference>
<dbReference type="InterPro" id="IPR009057">
    <property type="entry name" value="Homeodomain-like_sf"/>
</dbReference>
<evidence type="ECO:0000313" key="6">
    <source>
        <dbReference type="EMBL" id="KAB2688390.1"/>
    </source>
</evidence>
<dbReference type="PANTHER" id="PTHR30055:SF234">
    <property type="entry name" value="HTH-TYPE TRANSCRIPTIONAL REGULATOR BETI"/>
    <property type="match status" value="1"/>
</dbReference>
<reference evidence="6 7" key="1">
    <citation type="submission" date="2019-09" db="EMBL/GenBank/DDBJ databases">
        <title>Taxonomic organization of the family Brucellaceae based on a phylogenomic approach.</title>
        <authorList>
            <person name="Leclercq S."/>
            <person name="Cloeckaert A."/>
            <person name="Zygmunt M.S."/>
        </authorList>
    </citation>
    <scope>NUCLEOTIDE SEQUENCE [LARGE SCALE GENOMIC DNA]</scope>
    <source>
        <strain evidence="6 7">WS1830</strain>
    </source>
</reference>
<accession>A0A6L3YUW7</accession>
<evidence type="ECO:0000256" key="4">
    <source>
        <dbReference type="PROSITE-ProRule" id="PRU00335"/>
    </source>
</evidence>
<keyword evidence="3" id="KW-0804">Transcription</keyword>
<name>A0A6L3YUW7_9HYPH</name>
<comment type="caution">
    <text evidence="6">The sequence shown here is derived from an EMBL/GenBank/DDBJ whole genome shotgun (WGS) entry which is preliminary data.</text>
</comment>
<gene>
    <name evidence="6" type="ORF">F9L08_05715</name>
</gene>
<evidence type="ECO:0000313" key="7">
    <source>
        <dbReference type="Proteomes" id="UP000481643"/>
    </source>
</evidence>
<dbReference type="InterPro" id="IPR001647">
    <property type="entry name" value="HTH_TetR"/>
</dbReference>
<dbReference type="SUPFAM" id="SSF46689">
    <property type="entry name" value="Homeodomain-like"/>
    <property type="match status" value="1"/>
</dbReference>
<dbReference type="Pfam" id="PF00440">
    <property type="entry name" value="TetR_N"/>
    <property type="match status" value="1"/>
</dbReference>
<dbReference type="PRINTS" id="PR00455">
    <property type="entry name" value="HTHTETR"/>
</dbReference>
<dbReference type="InterPro" id="IPR049484">
    <property type="entry name" value="Rv0078-like_C"/>
</dbReference>
<organism evidence="6 7">
    <name type="scientific">Brucella tritici</name>
    <dbReference type="NCBI Taxonomy" id="94626"/>
    <lineage>
        <taxon>Bacteria</taxon>
        <taxon>Pseudomonadati</taxon>
        <taxon>Pseudomonadota</taxon>
        <taxon>Alphaproteobacteria</taxon>
        <taxon>Hyphomicrobiales</taxon>
        <taxon>Brucellaceae</taxon>
        <taxon>Brucella/Ochrobactrum group</taxon>
        <taxon>Brucella</taxon>
    </lineage>
</organism>
<evidence type="ECO:0000259" key="5">
    <source>
        <dbReference type="PROSITE" id="PS50977"/>
    </source>
</evidence>
<dbReference type="RefSeq" id="WP_151651308.1">
    <property type="nucleotide sequence ID" value="NZ_WBVX01000004.1"/>
</dbReference>
<dbReference type="GO" id="GO:0000976">
    <property type="term" value="F:transcription cis-regulatory region binding"/>
    <property type="evidence" value="ECO:0007669"/>
    <property type="project" value="TreeGrafter"/>
</dbReference>
<keyword evidence="1" id="KW-0805">Transcription regulation</keyword>
<dbReference type="PANTHER" id="PTHR30055">
    <property type="entry name" value="HTH-TYPE TRANSCRIPTIONAL REGULATOR RUTR"/>
    <property type="match status" value="1"/>
</dbReference>
<feature type="domain" description="HTH tetR-type" evidence="5">
    <location>
        <begin position="14"/>
        <end position="74"/>
    </location>
</feature>
<sequence>MSEPPISKNELRATRTKGRLVEAARKLFARDGYAQTGTEAILAAAGVKRGALYHHFRDKADLFEAVCRDLAAEAAEAVEAATDALTDPVDMLEKGAVAWIDYMGRPASRRILVIDAPGVLGRERWEALDRELSFDLLCAGVAEAISANAIRFEAGPDVLAVLFNGAMNEIALRAGDDATALKAGFLELIRALTVRP</sequence>
<feature type="DNA-binding region" description="H-T-H motif" evidence="4">
    <location>
        <begin position="37"/>
        <end position="56"/>
    </location>
</feature>
<dbReference type="EMBL" id="WBVX01000004">
    <property type="protein sequence ID" value="KAB2688390.1"/>
    <property type="molecule type" value="Genomic_DNA"/>
</dbReference>
<proteinExistence type="predicted"/>
<dbReference type="Proteomes" id="UP000481643">
    <property type="component" value="Unassembled WGS sequence"/>
</dbReference>
<dbReference type="Gene3D" id="1.10.357.10">
    <property type="entry name" value="Tetracycline Repressor, domain 2"/>
    <property type="match status" value="1"/>
</dbReference>
<dbReference type="GO" id="GO:0003700">
    <property type="term" value="F:DNA-binding transcription factor activity"/>
    <property type="evidence" value="ECO:0007669"/>
    <property type="project" value="TreeGrafter"/>
</dbReference>
<dbReference type="InterPro" id="IPR050109">
    <property type="entry name" value="HTH-type_TetR-like_transc_reg"/>
</dbReference>
<evidence type="ECO:0000256" key="1">
    <source>
        <dbReference type="ARBA" id="ARBA00023015"/>
    </source>
</evidence>
<dbReference type="Pfam" id="PF21351">
    <property type="entry name" value="TetR_C_41"/>
    <property type="match status" value="1"/>
</dbReference>